<accession>X1JZ60</accession>
<dbReference type="AlphaFoldDB" id="X1JZ60"/>
<sequence>MVSPRFRIRSIYDVPIIKLILDNLDYELVQPDFDQSKLFNVKDKMVSYDIEIIDILDGYGVSIEGEEEYVSSITSLFLERIP</sequence>
<name>X1JZ60_9ZZZZ</name>
<gene>
    <name evidence="1" type="ORF">S03H2_47934</name>
</gene>
<dbReference type="EMBL" id="BARU01030179">
    <property type="protein sequence ID" value="GAH75108.1"/>
    <property type="molecule type" value="Genomic_DNA"/>
</dbReference>
<evidence type="ECO:0000313" key="1">
    <source>
        <dbReference type="EMBL" id="GAH75108.1"/>
    </source>
</evidence>
<reference evidence="1" key="1">
    <citation type="journal article" date="2014" name="Front. Microbiol.">
        <title>High frequency of phylogenetically diverse reductive dehalogenase-homologous genes in deep subseafloor sedimentary metagenomes.</title>
        <authorList>
            <person name="Kawai M."/>
            <person name="Futagami T."/>
            <person name="Toyoda A."/>
            <person name="Takaki Y."/>
            <person name="Nishi S."/>
            <person name="Hori S."/>
            <person name="Arai W."/>
            <person name="Tsubouchi T."/>
            <person name="Morono Y."/>
            <person name="Uchiyama I."/>
            <person name="Ito T."/>
            <person name="Fujiyama A."/>
            <person name="Inagaki F."/>
            <person name="Takami H."/>
        </authorList>
    </citation>
    <scope>NUCLEOTIDE SEQUENCE</scope>
    <source>
        <strain evidence="1">Expedition CK06-06</strain>
    </source>
</reference>
<feature type="non-terminal residue" evidence="1">
    <location>
        <position position="82"/>
    </location>
</feature>
<comment type="caution">
    <text evidence="1">The sequence shown here is derived from an EMBL/GenBank/DDBJ whole genome shotgun (WGS) entry which is preliminary data.</text>
</comment>
<protein>
    <submittedName>
        <fullName evidence="1">Uncharacterized protein</fullName>
    </submittedName>
</protein>
<proteinExistence type="predicted"/>
<organism evidence="1">
    <name type="scientific">marine sediment metagenome</name>
    <dbReference type="NCBI Taxonomy" id="412755"/>
    <lineage>
        <taxon>unclassified sequences</taxon>
        <taxon>metagenomes</taxon>
        <taxon>ecological metagenomes</taxon>
    </lineage>
</organism>